<dbReference type="InterPro" id="IPR046953">
    <property type="entry name" value="Spore_GerAC-like_C"/>
</dbReference>
<reference evidence="10 11" key="1">
    <citation type="submission" date="2021-03" db="EMBL/GenBank/DDBJ databases">
        <title>Genomic Encyclopedia of Type Strains, Phase IV (KMG-IV): sequencing the most valuable type-strain genomes for metagenomic binning, comparative biology and taxonomic classification.</title>
        <authorList>
            <person name="Goeker M."/>
        </authorList>
    </citation>
    <scope>NUCLEOTIDE SEQUENCE [LARGE SCALE GENOMIC DNA]</scope>
    <source>
        <strain evidence="10 11">DSM 14349</strain>
    </source>
</reference>
<dbReference type="PANTHER" id="PTHR35789:SF1">
    <property type="entry name" value="SPORE GERMINATION PROTEIN B3"/>
    <property type="match status" value="1"/>
</dbReference>
<gene>
    <name evidence="10" type="ORF">J2Z32_003709</name>
</gene>
<comment type="similarity">
    <text evidence="2">Belongs to the GerABKC lipoprotein family.</text>
</comment>
<dbReference type="RefSeq" id="WP_210090633.1">
    <property type="nucleotide sequence ID" value="NZ_JAGGKG010000021.1"/>
</dbReference>
<name>A0ABS4FWZ5_9BACL</name>
<keyword evidence="11" id="KW-1185">Reference proteome</keyword>
<evidence type="ECO:0000256" key="1">
    <source>
        <dbReference type="ARBA" id="ARBA00004635"/>
    </source>
</evidence>
<dbReference type="EMBL" id="JAGGKG010000021">
    <property type="protein sequence ID" value="MBP1907044.1"/>
    <property type="molecule type" value="Genomic_DNA"/>
</dbReference>
<dbReference type="PROSITE" id="PS51257">
    <property type="entry name" value="PROKAR_LIPOPROTEIN"/>
    <property type="match status" value="1"/>
</dbReference>
<dbReference type="Pfam" id="PF05504">
    <property type="entry name" value="Spore_GerAC"/>
    <property type="match status" value="1"/>
</dbReference>
<keyword evidence="4" id="KW-0732">Signal</keyword>
<dbReference type="InterPro" id="IPR008844">
    <property type="entry name" value="Spore_GerAC-like"/>
</dbReference>
<proteinExistence type="inferred from homology"/>
<evidence type="ECO:0000313" key="10">
    <source>
        <dbReference type="EMBL" id="MBP1907044.1"/>
    </source>
</evidence>
<keyword evidence="3" id="KW-0309">Germination</keyword>
<keyword evidence="7" id="KW-0449">Lipoprotein</keyword>
<dbReference type="InterPro" id="IPR038501">
    <property type="entry name" value="Spore_GerAC_C_sf"/>
</dbReference>
<organism evidence="10 11">
    <name type="scientific">Paenibacillus turicensis</name>
    <dbReference type="NCBI Taxonomy" id="160487"/>
    <lineage>
        <taxon>Bacteria</taxon>
        <taxon>Bacillati</taxon>
        <taxon>Bacillota</taxon>
        <taxon>Bacilli</taxon>
        <taxon>Bacillales</taxon>
        <taxon>Paenibacillaceae</taxon>
        <taxon>Paenibacillus</taxon>
    </lineage>
</organism>
<dbReference type="Gene3D" id="6.20.190.10">
    <property type="entry name" value="Nutrient germinant receptor protein C, domain 1"/>
    <property type="match status" value="1"/>
</dbReference>
<keyword evidence="5" id="KW-0472">Membrane</keyword>
<sequence>MKCKQKLGHLLFFILLSFSLLLTGCWGRKEINDLAIVLATGLDYKNEKVQLTAQIFVPRKGGGTESVGSTGGSPSGLTMIHKAEGSTIAEALNRLQRKVSREMFWGHCEVIVFNEEASKQGLREYIDFFLRYPEFREHAYVFSSKARAEEILALLDPLERSSAESLREMANLGLGAKVTLLELVRSIDGPSKTALLSRLLISPLEIGQENLATTPFFKGISLFKEGKYVRTVEEPLSGGVLLLSNELNNFIIPISIKSSKGVIAIRLDKATVSIQPHIKNQKWSVKMLVNAKGDVVLNTTNVDLADQKAISEVRQAWSDRLKEYAEQAIVFSQNEFKADLFKTSVQFRRYYPKQWQAQKNNWEKIYTEMDITVVNKVVITHTGKSTEPQGEGKTN</sequence>
<dbReference type="Pfam" id="PF25198">
    <property type="entry name" value="Spore_GerAC_N"/>
    <property type="match status" value="1"/>
</dbReference>
<feature type="domain" description="Spore germination GerAC-like C-terminal" evidence="8">
    <location>
        <begin position="219"/>
        <end position="383"/>
    </location>
</feature>
<evidence type="ECO:0000259" key="9">
    <source>
        <dbReference type="Pfam" id="PF25198"/>
    </source>
</evidence>
<evidence type="ECO:0000256" key="4">
    <source>
        <dbReference type="ARBA" id="ARBA00022729"/>
    </source>
</evidence>
<keyword evidence="6" id="KW-0564">Palmitate</keyword>
<evidence type="ECO:0000256" key="7">
    <source>
        <dbReference type="ARBA" id="ARBA00023288"/>
    </source>
</evidence>
<comment type="subcellular location">
    <subcellularLocation>
        <location evidence="1">Membrane</location>
        <topology evidence="1">Lipid-anchor</topology>
    </subcellularLocation>
</comment>
<dbReference type="Proteomes" id="UP001519272">
    <property type="component" value="Unassembled WGS sequence"/>
</dbReference>
<evidence type="ECO:0000256" key="2">
    <source>
        <dbReference type="ARBA" id="ARBA00007886"/>
    </source>
</evidence>
<evidence type="ECO:0000259" key="8">
    <source>
        <dbReference type="Pfam" id="PF05504"/>
    </source>
</evidence>
<comment type="caution">
    <text evidence="10">The sequence shown here is derived from an EMBL/GenBank/DDBJ whole genome shotgun (WGS) entry which is preliminary data.</text>
</comment>
<dbReference type="InterPro" id="IPR057336">
    <property type="entry name" value="GerAC_N"/>
</dbReference>
<evidence type="ECO:0000313" key="11">
    <source>
        <dbReference type="Proteomes" id="UP001519272"/>
    </source>
</evidence>
<evidence type="ECO:0000256" key="3">
    <source>
        <dbReference type="ARBA" id="ARBA00022544"/>
    </source>
</evidence>
<evidence type="ECO:0000256" key="6">
    <source>
        <dbReference type="ARBA" id="ARBA00023139"/>
    </source>
</evidence>
<protein>
    <submittedName>
        <fullName evidence="10">Spore germination protein KC</fullName>
    </submittedName>
</protein>
<dbReference type="NCBIfam" id="TIGR02887">
    <property type="entry name" value="spore_ger_x_C"/>
    <property type="match status" value="1"/>
</dbReference>
<evidence type="ECO:0000256" key="5">
    <source>
        <dbReference type="ARBA" id="ARBA00023136"/>
    </source>
</evidence>
<dbReference type="Gene3D" id="3.30.300.210">
    <property type="entry name" value="Nutrient germinant receptor protein C, domain 3"/>
    <property type="match status" value="1"/>
</dbReference>
<accession>A0ABS4FWZ5</accession>
<feature type="domain" description="Spore germination protein N-terminal" evidence="9">
    <location>
        <begin position="28"/>
        <end position="197"/>
    </location>
</feature>
<dbReference type="PANTHER" id="PTHR35789">
    <property type="entry name" value="SPORE GERMINATION PROTEIN B3"/>
    <property type="match status" value="1"/>
</dbReference>